<evidence type="ECO:0000313" key="1">
    <source>
        <dbReference type="Proteomes" id="UP000887577"/>
    </source>
</evidence>
<reference evidence="2" key="1">
    <citation type="submission" date="2022-11" db="UniProtKB">
        <authorList>
            <consortium name="WormBaseParasite"/>
        </authorList>
    </citation>
    <scope>IDENTIFICATION</scope>
</reference>
<accession>A0A914XUC7</accession>
<name>A0A914XUC7_9BILA</name>
<protein>
    <submittedName>
        <fullName evidence="2">Uncharacterized protein</fullName>
    </submittedName>
</protein>
<dbReference type="AlphaFoldDB" id="A0A914XUC7"/>
<organism evidence="1 2">
    <name type="scientific">Panagrolaimus superbus</name>
    <dbReference type="NCBI Taxonomy" id="310955"/>
    <lineage>
        <taxon>Eukaryota</taxon>
        <taxon>Metazoa</taxon>
        <taxon>Ecdysozoa</taxon>
        <taxon>Nematoda</taxon>
        <taxon>Chromadorea</taxon>
        <taxon>Rhabditida</taxon>
        <taxon>Tylenchina</taxon>
        <taxon>Panagrolaimomorpha</taxon>
        <taxon>Panagrolaimoidea</taxon>
        <taxon>Panagrolaimidae</taxon>
        <taxon>Panagrolaimus</taxon>
    </lineage>
</organism>
<evidence type="ECO:0000313" key="2">
    <source>
        <dbReference type="WBParaSite" id="PSU_v2.g10849.t1"/>
    </source>
</evidence>
<dbReference type="Pfam" id="PF22945">
    <property type="entry name" value="LEM-3_GIY-YIG"/>
    <property type="match status" value="1"/>
</dbReference>
<dbReference type="WBParaSite" id="PSU_v2.g10849.t1">
    <property type="protein sequence ID" value="PSU_v2.g10849.t1"/>
    <property type="gene ID" value="PSU_v2.g10849"/>
</dbReference>
<dbReference type="Proteomes" id="UP000887577">
    <property type="component" value="Unplaced"/>
</dbReference>
<keyword evidence="1" id="KW-1185">Reference proteome</keyword>
<proteinExistence type="predicted"/>
<sequence>MIKQLLQCPNIVLPKPNDQLKKLKEWDRERYEIASTTQCYLLLDSSIIGNGPCSFWTFIRAIIYIGMGIDGRMLDHVKTSMELFLEGTQLNL</sequence>